<evidence type="ECO:0000256" key="1">
    <source>
        <dbReference type="SAM" id="MobiDB-lite"/>
    </source>
</evidence>
<gene>
    <name evidence="2" type="ORF">LshimejAT787_0101800</name>
</gene>
<evidence type="ECO:0000313" key="2">
    <source>
        <dbReference type="EMBL" id="GLB33296.1"/>
    </source>
</evidence>
<dbReference type="EMBL" id="BRPK01000001">
    <property type="protein sequence ID" value="GLB33296.1"/>
    <property type="molecule type" value="Genomic_DNA"/>
</dbReference>
<comment type="caution">
    <text evidence="2">The sequence shown here is derived from an EMBL/GenBank/DDBJ whole genome shotgun (WGS) entry which is preliminary data.</text>
</comment>
<name>A0A9P3UJG4_LYOSH</name>
<reference evidence="2" key="1">
    <citation type="submission" date="2022-07" db="EMBL/GenBank/DDBJ databases">
        <title>The genome of Lyophyllum shimeji provides insight into the initial evolution of ectomycorrhizal fungal genome.</title>
        <authorList>
            <person name="Kobayashi Y."/>
            <person name="Shibata T."/>
            <person name="Hirakawa H."/>
            <person name="Shigenobu S."/>
            <person name="Nishiyama T."/>
            <person name="Yamada A."/>
            <person name="Hasebe M."/>
            <person name="Kawaguchi M."/>
        </authorList>
    </citation>
    <scope>NUCLEOTIDE SEQUENCE</scope>
    <source>
        <strain evidence="2">AT787</strain>
    </source>
</reference>
<dbReference type="Proteomes" id="UP001063166">
    <property type="component" value="Unassembled WGS sequence"/>
</dbReference>
<accession>A0A9P3UJG4</accession>
<proteinExistence type="predicted"/>
<dbReference type="AlphaFoldDB" id="A0A9P3UJG4"/>
<keyword evidence="3" id="KW-1185">Reference proteome</keyword>
<evidence type="ECO:0000313" key="3">
    <source>
        <dbReference type="Proteomes" id="UP001063166"/>
    </source>
</evidence>
<protein>
    <submittedName>
        <fullName evidence="2">Uncharacterized protein</fullName>
    </submittedName>
</protein>
<organism evidence="2 3">
    <name type="scientific">Lyophyllum shimeji</name>
    <name type="common">Hon-shimeji</name>
    <name type="synonym">Tricholoma shimeji</name>
    <dbReference type="NCBI Taxonomy" id="47721"/>
    <lineage>
        <taxon>Eukaryota</taxon>
        <taxon>Fungi</taxon>
        <taxon>Dikarya</taxon>
        <taxon>Basidiomycota</taxon>
        <taxon>Agaricomycotina</taxon>
        <taxon>Agaricomycetes</taxon>
        <taxon>Agaricomycetidae</taxon>
        <taxon>Agaricales</taxon>
        <taxon>Tricholomatineae</taxon>
        <taxon>Lyophyllaceae</taxon>
        <taxon>Lyophyllum</taxon>
    </lineage>
</organism>
<sequence>MNLTARGGSGNLRKHALHANAQASTDQLRTTCWPEAKRESVADGARGDRDRISTKISCWPTLSGPCGSVVTRKVHAPKEIDKPSLRITRLQRSEALESVQSYIRKQQRRGCNVLNLPAVGSSLIPLQYSAKQPKPQASRTQ</sequence>
<feature type="region of interest" description="Disordered" evidence="1">
    <location>
        <begin position="1"/>
        <end position="29"/>
    </location>
</feature>